<keyword evidence="2" id="KW-0812">Transmembrane</keyword>
<organism evidence="3 4">
    <name type="scientific">Colletotrichum tanaceti</name>
    <dbReference type="NCBI Taxonomy" id="1306861"/>
    <lineage>
        <taxon>Eukaryota</taxon>
        <taxon>Fungi</taxon>
        <taxon>Dikarya</taxon>
        <taxon>Ascomycota</taxon>
        <taxon>Pezizomycotina</taxon>
        <taxon>Sordariomycetes</taxon>
        <taxon>Hypocreomycetidae</taxon>
        <taxon>Glomerellales</taxon>
        <taxon>Glomerellaceae</taxon>
        <taxon>Colletotrichum</taxon>
        <taxon>Colletotrichum destructivum species complex</taxon>
    </lineage>
</organism>
<comment type="caution">
    <text evidence="3">The sequence shown here is derived from an EMBL/GenBank/DDBJ whole genome shotgun (WGS) entry which is preliminary data.</text>
</comment>
<keyword evidence="2" id="KW-1133">Transmembrane helix</keyword>
<dbReference type="Proteomes" id="UP000310108">
    <property type="component" value="Unassembled WGS sequence"/>
</dbReference>
<sequence>GQLPKHYGYIRHKPHTTHNTHTHTEQSVLLLPGQTCPTTIPDNHYLFGERDRERERERVRVCVPTLYGSSVLVSPRLAPRPPATSITTMADRIKHDTDQGIPLRGSSFDGEEEGDSLVGRARAGPQRSSLLPPLSLSLADMDNNAPVSVLAYCMASISMTVVNKYVVSGASWNLTFFYLAAQAIICIAVITACKRVGMIKSLTPVTLDKSKKC</sequence>
<protein>
    <submittedName>
        <fullName evidence="3">GDP-mannose transporter</fullName>
    </submittedName>
</protein>
<reference evidence="3 4" key="1">
    <citation type="journal article" date="2019" name="PLoS ONE">
        <title>Comparative genome analysis indicates high evolutionary potential of pathogenicity genes in Colletotrichum tanaceti.</title>
        <authorList>
            <person name="Lelwala R.V."/>
            <person name="Korhonen P.K."/>
            <person name="Young N.D."/>
            <person name="Scott J.B."/>
            <person name="Ades P.A."/>
            <person name="Gasser R.B."/>
            <person name="Taylor P.W.J."/>
        </authorList>
    </citation>
    <scope>NUCLEOTIDE SEQUENCE [LARGE SCALE GENOMIC DNA]</scope>
    <source>
        <strain evidence="3">BRIP57314</strain>
    </source>
</reference>
<feature type="non-terminal residue" evidence="3">
    <location>
        <position position="1"/>
    </location>
</feature>
<feature type="compositionally biased region" description="Basic residues" evidence="1">
    <location>
        <begin position="8"/>
        <end position="21"/>
    </location>
</feature>
<name>A0A4U6X1C8_9PEZI</name>
<gene>
    <name evidence="3" type="primary">VRG4</name>
    <name evidence="3" type="ORF">CTA1_10171</name>
</gene>
<feature type="non-terminal residue" evidence="3">
    <location>
        <position position="213"/>
    </location>
</feature>
<feature type="region of interest" description="Disordered" evidence="1">
    <location>
        <begin position="100"/>
        <end position="124"/>
    </location>
</feature>
<dbReference type="AlphaFoldDB" id="A0A4U6X1C8"/>
<feature type="region of interest" description="Disordered" evidence="1">
    <location>
        <begin position="1"/>
        <end position="22"/>
    </location>
</feature>
<proteinExistence type="predicted"/>
<evidence type="ECO:0000256" key="1">
    <source>
        <dbReference type="SAM" id="MobiDB-lite"/>
    </source>
</evidence>
<feature type="transmembrane region" description="Helical" evidence="2">
    <location>
        <begin position="172"/>
        <end position="193"/>
    </location>
</feature>
<accession>A0A4U6X1C8</accession>
<evidence type="ECO:0000256" key="2">
    <source>
        <dbReference type="SAM" id="Phobius"/>
    </source>
</evidence>
<dbReference type="EMBL" id="PJEX01000603">
    <property type="protein sequence ID" value="TKW49168.1"/>
    <property type="molecule type" value="Genomic_DNA"/>
</dbReference>
<dbReference type="OrthoDB" id="417037at2759"/>
<evidence type="ECO:0000313" key="3">
    <source>
        <dbReference type="EMBL" id="TKW49168.1"/>
    </source>
</evidence>
<keyword evidence="4" id="KW-1185">Reference proteome</keyword>
<evidence type="ECO:0000313" key="4">
    <source>
        <dbReference type="Proteomes" id="UP000310108"/>
    </source>
</evidence>
<keyword evidence="2" id="KW-0472">Membrane</keyword>